<reference evidence="1 2" key="1">
    <citation type="submission" date="2018-08" db="EMBL/GenBank/DDBJ databases">
        <title>Microbispora. triticiradicis sp. nov., a novel actinomycete isolated from the root of wheat (Triticum aestivum L.)).</title>
        <authorList>
            <person name="Han C."/>
        </authorList>
    </citation>
    <scope>NUCLEOTIDE SEQUENCE [LARGE SCALE GENOMIC DNA]</scope>
    <source>
        <strain evidence="1 2">NEAU-HRDPA2-9</strain>
    </source>
</reference>
<proteinExistence type="predicted"/>
<comment type="caution">
    <text evidence="1">The sequence shown here is derived from an EMBL/GenBank/DDBJ whole genome shotgun (WGS) entry which is preliminary data.</text>
</comment>
<keyword evidence="2" id="KW-1185">Reference proteome</keyword>
<dbReference type="EMBL" id="QFZU02000119">
    <property type="protein sequence ID" value="RGA02622.1"/>
    <property type="molecule type" value="Genomic_DNA"/>
</dbReference>
<dbReference type="Proteomes" id="UP000262538">
    <property type="component" value="Unassembled WGS sequence"/>
</dbReference>
<gene>
    <name evidence="1" type="ORF">DI270_023385</name>
</gene>
<organism evidence="1 2">
    <name type="scientific">Microbispora triticiradicis</name>
    <dbReference type="NCBI Taxonomy" id="2200763"/>
    <lineage>
        <taxon>Bacteria</taxon>
        <taxon>Bacillati</taxon>
        <taxon>Actinomycetota</taxon>
        <taxon>Actinomycetes</taxon>
        <taxon>Streptosporangiales</taxon>
        <taxon>Streptosporangiaceae</taxon>
        <taxon>Microbispora</taxon>
    </lineage>
</organism>
<name>A0ABX9LF75_9ACTN</name>
<feature type="non-terminal residue" evidence="1">
    <location>
        <position position="71"/>
    </location>
</feature>
<evidence type="ECO:0000313" key="2">
    <source>
        <dbReference type="Proteomes" id="UP000262538"/>
    </source>
</evidence>
<accession>A0ABX9LF75</accession>
<evidence type="ECO:0008006" key="3">
    <source>
        <dbReference type="Google" id="ProtNLM"/>
    </source>
</evidence>
<protein>
    <recommendedName>
        <fullName evidence="3">Two-component sensor histidine kinase</fullName>
    </recommendedName>
</protein>
<evidence type="ECO:0000313" key="1">
    <source>
        <dbReference type="EMBL" id="RGA02622.1"/>
    </source>
</evidence>
<dbReference type="RefSeq" id="WP_133306070.1">
    <property type="nucleotide sequence ID" value="NZ_QFZU02000119.1"/>
</dbReference>
<sequence>MTPGRTRRLVVAGLPSLALGLVLAGGWAAHLGLSVRDHLEATRAALLRLRPGALGPARSVAATLAEARGHA</sequence>